<dbReference type="EMBL" id="JABVCQ010000024">
    <property type="protein sequence ID" value="MBB1126736.1"/>
    <property type="molecule type" value="Genomic_DNA"/>
</dbReference>
<dbReference type="PIRSF" id="PIRSF020979">
    <property type="entry name" value="UCP020979"/>
    <property type="match status" value="1"/>
</dbReference>
<accession>A0A839HHX8</accession>
<feature type="domain" description="Cysteine protease StiP N-terminal" evidence="1">
    <location>
        <begin position="12"/>
        <end position="264"/>
    </location>
</feature>
<dbReference type="AlphaFoldDB" id="A0A839HHX8"/>
<dbReference type="Pfam" id="PF11202">
    <property type="entry name" value="StiP"/>
    <property type="match status" value="1"/>
</dbReference>
<name>A0A839HHX8_9GAMM</name>
<dbReference type="InterPro" id="IPR011215">
    <property type="entry name" value="StiP_N"/>
</dbReference>
<feature type="non-terminal residue" evidence="3">
    <location>
        <position position="356"/>
    </location>
</feature>
<dbReference type="InterPro" id="IPR028157">
    <property type="entry name" value="PELOTA_dom"/>
</dbReference>
<sequence length="356" mass="38663">MPSTAPAPRFCGSYAPSDVDILLQPLSESAVPLLDASDLVAKERLLQSGQCHYGSLLSRETPPSPEYLALFYAAVTRTQPQMARLLLDLAAIIAAQRVGQITLISLLRAGLPLGVLLKRILTQHFHRQVAHYAVSILRDRGLDTQALRVILDHDQRPAASVAFVDGWIGKGMIAATLTRAVTAFNQNSGRQLAPHLFALTDLAGAGIAPTDADCLIPTCLLNATVAGLISRSVAAPDHPSDALHTCVTYPQFAAQDVSRWWINVTDQAVTQLVAGGYQPNATPVDPQRGRERIGEQLANLTAQCDISDLHRVKIGLGEATRVLQRRLPERVLVRDPASADLDHLRYLAQRRAVTWQ</sequence>
<dbReference type="InterPro" id="IPR048336">
    <property type="entry name" value="StiP-like"/>
</dbReference>
<dbReference type="Pfam" id="PF15608">
    <property type="entry name" value="PELOTA_1"/>
    <property type="match status" value="1"/>
</dbReference>
<gene>
    <name evidence="3" type="ORF">HUK38_10920</name>
</gene>
<comment type="caution">
    <text evidence="3">The sequence shown here is derived from an EMBL/GenBank/DDBJ whole genome shotgun (WGS) entry which is preliminary data.</text>
</comment>
<protein>
    <submittedName>
        <fullName evidence="3">Uncharacterized protein</fullName>
    </submittedName>
</protein>
<evidence type="ECO:0000313" key="3">
    <source>
        <dbReference type="EMBL" id="MBB1126736.1"/>
    </source>
</evidence>
<evidence type="ECO:0000259" key="1">
    <source>
        <dbReference type="Pfam" id="PF11202"/>
    </source>
</evidence>
<evidence type="ECO:0000313" key="4">
    <source>
        <dbReference type="Proteomes" id="UP000548632"/>
    </source>
</evidence>
<proteinExistence type="predicted"/>
<organism evidence="3 4">
    <name type="scientific">Thiospirillum jenense</name>
    <dbReference type="NCBI Taxonomy" id="1653858"/>
    <lineage>
        <taxon>Bacteria</taxon>
        <taxon>Pseudomonadati</taxon>
        <taxon>Pseudomonadota</taxon>
        <taxon>Gammaproteobacteria</taxon>
        <taxon>Chromatiales</taxon>
        <taxon>Chromatiaceae</taxon>
        <taxon>Thiospirillum</taxon>
    </lineage>
</organism>
<dbReference type="Proteomes" id="UP000548632">
    <property type="component" value="Unassembled WGS sequence"/>
</dbReference>
<keyword evidence="4" id="KW-1185">Reference proteome</keyword>
<evidence type="ECO:0000259" key="2">
    <source>
        <dbReference type="Pfam" id="PF15608"/>
    </source>
</evidence>
<feature type="domain" description="PELOTA RNA-binding" evidence="2">
    <location>
        <begin position="296"/>
        <end position="354"/>
    </location>
</feature>
<reference evidence="3 4" key="1">
    <citation type="journal article" date="2020" name="Arch. Microbiol.">
        <title>The genome sequence of the giant phototrophic gammaproteobacterium Thiospirillum jenense gives insight into its physiological properties and phylogenetic relationships.</title>
        <authorList>
            <person name="Imhoff J.F."/>
            <person name="Meyer T.E."/>
            <person name="Kyndt J.A."/>
        </authorList>
    </citation>
    <scope>NUCLEOTIDE SEQUENCE [LARGE SCALE GENOMIC DNA]</scope>
    <source>
        <strain evidence="3 4">DSM 216</strain>
    </source>
</reference>